<dbReference type="EMBL" id="CM042014">
    <property type="protein sequence ID" value="KAI3723406.1"/>
    <property type="molecule type" value="Genomic_DNA"/>
</dbReference>
<dbReference type="Proteomes" id="UP001055811">
    <property type="component" value="Linkage Group LG06"/>
</dbReference>
<protein>
    <submittedName>
        <fullName evidence="1">Uncharacterized protein</fullName>
    </submittedName>
</protein>
<reference evidence="1 2" key="2">
    <citation type="journal article" date="2022" name="Mol. Ecol. Resour.">
        <title>The genomes of chicory, endive, great burdock and yacon provide insights into Asteraceae paleo-polyploidization history and plant inulin production.</title>
        <authorList>
            <person name="Fan W."/>
            <person name="Wang S."/>
            <person name="Wang H."/>
            <person name="Wang A."/>
            <person name="Jiang F."/>
            <person name="Liu H."/>
            <person name="Zhao H."/>
            <person name="Xu D."/>
            <person name="Zhang Y."/>
        </authorList>
    </citation>
    <scope>NUCLEOTIDE SEQUENCE [LARGE SCALE GENOMIC DNA]</scope>
    <source>
        <strain evidence="2">cv. Punajuju</strain>
        <tissue evidence="1">Leaves</tissue>
    </source>
</reference>
<evidence type="ECO:0000313" key="2">
    <source>
        <dbReference type="Proteomes" id="UP001055811"/>
    </source>
</evidence>
<name>A0ACB9BN00_CICIN</name>
<comment type="caution">
    <text evidence="1">The sequence shown here is derived from an EMBL/GenBank/DDBJ whole genome shotgun (WGS) entry which is preliminary data.</text>
</comment>
<proteinExistence type="predicted"/>
<evidence type="ECO:0000313" key="1">
    <source>
        <dbReference type="EMBL" id="KAI3723406.1"/>
    </source>
</evidence>
<organism evidence="1 2">
    <name type="scientific">Cichorium intybus</name>
    <name type="common">Chicory</name>
    <dbReference type="NCBI Taxonomy" id="13427"/>
    <lineage>
        <taxon>Eukaryota</taxon>
        <taxon>Viridiplantae</taxon>
        <taxon>Streptophyta</taxon>
        <taxon>Embryophyta</taxon>
        <taxon>Tracheophyta</taxon>
        <taxon>Spermatophyta</taxon>
        <taxon>Magnoliopsida</taxon>
        <taxon>eudicotyledons</taxon>
        <taxon>Gunneridae</taxon>
        <taxon>Pentapetalae</taxon>
        <taxon>asterids</taxon>
        <taxon>campanulids</taxon>
        <taxon>Asterales</taxon>
        <taxon>Asteraceae</taxon>
        <taxon>Cichorioideae</taxon>
        <taxon>Cichorieae</taxon>
        <taxon>Cichoriinae</taxon>
        <taxon>Cichorium</taxon>
    </lineage>
</organism>
<keyword evidence="2" id="KW-1185">Reference proteome</keyword>
<accession>A0ACB9BN00</accession>
<reference evidence="2" key="1">
    <citation type="journal article" date="2022" name="Mol. Ecol. Resour.">
        <title>The genomes of chicory, endive, great burdock and yacon provide insights into Asteraceae palaeo-polyploidization history and plant inulin production.</title>
        <authorList>
            <person name="Fan W."/>
            <person name="Wang S."/>
            <person name="Wang H."/>
            <person name="Wang A."/>
            <person name="Jiang F."/>
            <person name="Liu H."/>
            <person name="Zhao H."/>
            <person name="Xu D."/>
            <person name="Zhang Y."/>
        </authorList>
    </citation>
    <scope>NUCLEOTIDE SEQUENCE [LARGE SCALE GENOMIC DNA]</scope>
    <source>
        <strain evidence="2">cv. Punajuju</strain>
    </source>
</reference>
<sequence length="119" mass="13050">MRTGTLQLLQSIESLVKCFSRLLLKILDYASNFSGLTGWDYRENDDHYTLADLTVVVAVVLFVEVPDLGSIVAVVAAAVEPILLLHPHSSAQPPGTGIAVVEVVVDMVDMVRVERWFVV</sequence>
<gene>
    <name evidence="1" type="ORF">L2E82_34949</name>
</gene>